<dbReference type="Gene3D" id="1.25.40.10">
    <property type="entry name" value="Tetratricopeptide repeat domain"/>
    <property type="match status" value="1"/>
</dbReference>
<evidence type="ECO:0000313" key="6">
    <source>
        <dbReference type="EMBL" id="KAH9505804.1"/>
    </source>
</evidence>
<accession>A0A922HSX3</accession>
<dbReference type="EMBL" id="SDOV01000003">
    <property type="protein sequence ID" value="KAH7643075.1"/>
    <property type="molecule type" value="Genomic_DNA"/>
</dbReference>
<dbReference type="GO" id="GO:0051879">
    <property type="term" value="F:Hsp90 protein binding"/>
    <property type="evidence" value="ECO:0007669"/>
    <property type="project" value="TreeGrafter"/>
</dbReference>
<reference evidence="6" key="4">
    <citation type="journal article" date="2022" name="Res Sq">
        <title>Comparative Genomics Reveals Insights into the Divergent Evolution of Astigmatic Mites and Household Pest Adaptations.</title>
        <authorList>
            <person name="Xiong Q."/>
            <person name="Wan A.T.-Y."/>
            <person name="Liu X.-Y."/>
            <person name="Fung C.S.-H."/>
            <person name="Xiao X."/>
            <person name="Malainual N."/>
            <person name="Hou J."/>
            <person name="Wang L."/>
            <person name="Wang M."/>
            <person name="Yang K."/>
            <person name="Cui Y."/>
            <person name="Leung E."/>
            <person name="Nong W."/>
            <person name="Shin S.-K."/>
            <person name="Au S."/>
            <person name="Jeong K.Y."/>
            <person name="Chew F.T."/>
            <person name="Hui J."/>
            <person name="Leung T.F."/>
            <person name="Tungtrongchitr A."/>
            <person name="Zhong N."/>
            <person name="Liu Z."/>
            <person name="Tsui S."/>
        </authorList>
    </citation>
    <scope>NUCLEOTIDE SEQUENCE</scope>
    <source>
        <strain evidence="6">Derf</strain>
        <tissue evidence="6">Whole organism</tissue>
    </source>
</reference>
<keyword evidence="4" id="KW-0472">Membrane</keyword>
<comment type="caution">
    <text evidence="6">The sequence shown here is derived from an EMBL/GenBank/DDBJ whole genome shotgun (WGS) entry which is preliminary data.</text>
</comment>
<dbReference type="Proteomes" id="UP000790347">
    <property type="component" value="Unassembled WGS sequence"/>
</dbReference>
<dbReference type="PANTHER" id="PTHR22904:SF523">
    <property type="entry name" value="STRESS-INDUCED-PHOSPHOPROTEIN 1"/>
    <property type="match status" value="1"/>
</dbReference>
<gene>
    <name evidence="6" type="ORF">DERF_010576</name>
    <name evidence="5" type="ORF">HUG17_9766</name>
</gene>
<evidence type="ECO:0000256" key="2">
    <source>
        <dbReference type="ARBA" id="ARBA00022803"/>
    </source>
</evidence>
<evidence type="ECO:0000256" key="1">
    <source>
        <dbReference type="ARBA" id="ARBA00022737"/>
    </source>
</evidence>
<organism evidence="6 7">
    <name type="scientific">Dermatophagoides farinae</name>
    <name type="common">American house dust mite</name>
    <dbReference type="NCBI Taxonomy" id="6954"/>
    <lineage>
        <taxon>Eukaryota</taxon>
        <taxon>Metazoa</taxon>
        <taxon>Ecdysozoa</taxon>
        <taxon>Arthropoda</taxon>
        <taxon>Chelicerata</taxon>
        <taxon>Arachnida</taxon>
        <taxon>Acari</taxon>
        <taxon>Acariformes</taxon>
        <taxon>Sarcoptiformes</taxon>
        <taxon>Astigmata</taxon>
        <taxon>Psoroptidia</taxon>
        <taxon>Analgoidea</taxon>
        <taxon>Pyroglyphidae</taxon>
        <taxon>Dermatophagoidinae</taxon>
        <taxon>Dermatophagoides</taxon>
    </lineage>
</organism>
<feature type="region of interest" description="Disordered" evidence="3">
    <location>
        <begin position="227"/>
        <end position="250"/>
    </location>
</feature>
<keyword evidence="1" id="KW-0677">Repeat</keyword>
<feature type="transmembrane region" description="Helical" evidence="4">
    <location>
        <begin position="193"/>
        <end position="212"/>
    </location>
</feature>
<keyword evidence="4" id="KW-0812">Transmembrane</keyword>
<reference evidence="5" key="3">
    <citation type="journal article" date="2021" name="World Allergy Organ. J.">
        <title>Chromosome-level assembly of Dermatophagoides farinae genome and transcriptome reveals two novel allergens Der f 37 and Der f 39.</title>
        <authorList>
            <person name="Chen J."/>
            <person name="Cai Z."/>
            <person name="Fan D."/>
            <person name="Hu J."/>
            <person name="Hou Y."/>
            <person name="He Y."/>
            <person name="Zhang Z."/>
            <person name="Zhao Z."/>
            <person name="Gao P."/>
            <person name="Hu W."/>
            <person name="Sun J."/>
            <person name="Li J."/>
            <person name="Ji K."/>
        </authorList>
    </citation>
    <scope>NUCLEOTIDE SEQUENCE</scope>
    <source>
        <strain evidence="5">JKM2019</strain>
    </source>
</reference>
<reference evidence="5" key="2">
    <citation type="submission" date="2020-06" db="EMBL/GenBank/DDBJ databases">
        <authorList>
            <person name="Ji K."/>
            <person name="Li J."/>
        </authorList>
    </citation>
    <scope>NUCLEOTIDE SEQUENCE</scope>
    <source>
        <strain evidence="5">JKM2019</strain>
        <tissue evidence="5">Whole body</tissue>
    </source>
</reference>
<keyword evidence="2" id="KW-0802">TPR repeat</keyword>
<evidence type="ECO:0000313" key="5">
    <source>
        <dbReference type="EMBL" id="KAH7643075.1"/>
    </source>
</evidence>
<dbReference type="EMBL" id="ASGP02000005">
    <property type="protein sequence ID" value="KAH9505804.1"/>
    <property type="molecule type" value="Genomic_DNA"/>
</dbReference>
<evidence type="ECO:0000256" key="4">
    <source>
        <dbReference type="SAM" id="Phobius"/>
    </source>
</evidence>
<dbReference type="AlphaFoldDB" id="A0A922HSX3"/>
<dbReference type="Proteomes" id="UP000828236">
    <property type="component" value="Unassembled WGS sequence"/>
</dbReference>
<feature type="transmembrane region" description="Helical" evidence="4">
    <location>
        <begin position="160"/>
        <end position="181"/>
    </location>
</feature>
<keyword evidence="7" id="KW-1185">Reference proteome</keyword>
<name>A0A922HSX3_DERFA</name>
<proteinExistence type="predicted"/>
<evidence type="ECO:0000256" key="3">
    <source>
        <dbReference type="SAM" id="MobiDB-lite"/>
    </source>
</evidence>
<dbReference type="PANTHER" id="PTHR22904">
    <property type="entry name" value="TPR REPEAT CONTAINING PROTEIN"/>
    <property type="match status" value="1"/>
</dbReference>
<evidence type="ECO:0000313" key="7">
    <source>
        <dbReference type="Proteomes" id="UP000790347"/>
    </source>
</evidence>
<sequence>MEHVKYMKKKADLELASDDYPQALQTYTNALKQLAKIYEIDENDGIRIDTIIDDSNLEAKIFAKRSIVLLRMKQYYYAYEDARHVTNIFPEWFKGYLRLANIESECGLYEASLTNYQLALRYLHSEPDDSKRNRYDQQINETIKYQLFLIQRQRIYDYQLIWIGTAIGLVFGMAIVFFDFVHNRTNSFINHPLLKLLLIGLCSIIFYYLTSWQRNCSHSWKKKLLEPPTGHKFDDDDDEQYENEIREKID</sequence>
<protein>
    <submittedName>
        <fullName evidence="6">Uncharacterized protein</fullName>
    </submittedName>
</protein>
<reference evidence="6" key="1">
    <citation type="submission" date="2013-05" db="EMBL/GenBank/DDBJ databases">
        <authorList>
            <person name="Yim A.K.Y."/>
            <person name="Chan T.F."/>
            <person name="Ji K.M."/>
            <person name="Liu X.Y."/>
            <person name="Zhou J.W."/>
            <person name="Li R.Q."/>
            <person name="Yang K.Y."/>
            <person name="Li J."/>
            <person name="Li M."/>
            <person name="Law P.T.W."/>
            <person name="Wu Y.L."/>
            <person name="Cai Z.L."/>
            <person name="Qin H."/>
            <person name="Bao Y."/>
            <person name="Leung R.K.K."/>
            <person name="Ng P.K.S."/>
            <person name="Zou J."/>
            <person name="Zhong X.J."/>
            <person name="Ran P.X."/>
            <person name="Zhong N.S."/>
            <person name="Liu Z.G."/>
            <person name="Tsui S.K.W."/>
        </authorList>
    </citation>
    <scope>NUCLEOTIDE SEQUENCE</scope>
    <source>
        <strain evidence="6">Derf</strain>
        <tissue evidence="6">Whole organism</tissue>
    </source>
</reference>
<dbReference type="InterPro" id="IPR011990">
    <property type="entry name" value="TPR-like_helical_dom_sf"/>
</dbReference>
<keyword evidence="4" id="KW-1133">Transmembrane helix</keyword>
<dbReference type="SUPFAM" id="SSF48452">
    <property type="entry name" value="TPR-like"/>
    <property type="match status" value="1"/>
</dbReference>